<evidence type="ECO:0000313" key="2">
    <source>
        <dbReference type="Proteomes" id="UP001163321"/>
    </source>
</evidence>
<name>A0ACC0VU96_9STRA</name>
<proteinExistence type="predicted"/>
<organism evidence="1 2">
    <name type="scientific">Peronosclerospora sorghi</name>
    <dbReference type="NCBI Taxonomy" id="230839"/>
    <lineage>
        <taxon>Eukaryota</taxon>
        <taxon>Sar</taxon>
        <taxon>Stramenopiles</taxon>
        <taxon>Oomycota</taxon>
        <taxon>Peronosporomycetes</taxon>
        <taxon>Peronosporales</taxon>
        <taxon>Peronosporaceae</taxon>
        <taxon>Peronosclerospora</taxon>
    </lineage>
</organism>
<keyword evidence="2" id="KW-1185">Reference proteome</keyword>
<dbReference type="EMBL" id="CM047585">
    <property type="protein sequence ID" value="KAI9910057.1"/>
    <property type="molecule type" value="Genomic_DNA"/>
</dbReference>
<comment type="caution">
    <text evidence="1">The sequence shown here is derived from an EMBL/GenBank/DDBJ whole genome shotgun (WGS) entry which is preliminary data.</text>
</comment>
<gene>
    <name evidence="1" type="ORF">PsorP6_010452</name>
</gene>
<protein>
    <submittedName>
        <fullName evidence="1">Uncharacterized protein</fullName>
    </submittedName>
</protein>
<accession>A0ACC0VU96</accession>
<dbReference type="Proteomes" id="UP001163321">
    <property type="component" value="Chromosome 6"/>
</dbReference>
<reference evidence="1 2" key="1">
    <citation type="journal article" date="2022" name="bioRxiv">
        <title>The genome of the oomycete Peronosclerospora sorghi, a cosmopolitan pathogen of maize and sorghum, is inflated with dispersed pseudogenes.</title>
        <authorList>
            <person name="Fletcher K."/>
            <person name="Martin F."/>
            <person name="Isakeit T."/>
            <person name="Cavanaugh K."/>
            <person name="Magill C."/>
            <person name="Michelmore R."/>
        </authorList>
    </citation>
    <scope>NUCLEOTIDE SEQUENCE [LARGE SCALE GENOMIC DNA]</scope>
    <source>
        <strain evidence="1">P6</strain>
    </source>
</reference>
<evidence type="ECO:0000313" key="1">
    <source>
        <dbReference type="EMBL" id="KAI9910057.1"/>
    </source>
</evidence>
<sequence>MGSAFQKLAYFCYFPLILFRRAMFATRVNASVSMLSQSLSHRLFSSSLRSRSFASLLEFTTIHPSRGRLVPADFQSKAALVVNTASKCSHASQLKQLQELHERYYDRGLVVLAVPSNDFAGQEPGSATDMLKRYAAFGVTFFVTEKTPVKGEHAHPFFKQIAEKYSTSVAPTWNFDKFLVDHGGKLRAVFPNDTEPLMEEVVQEIDEVLEDLSTALDSGQQQAEEYDFEEAELNEDSDDEDQVDDDISTKSR</sequence>